<accession>A0ABD6C7T4</accession>
<organism evidence="1 2">
    <name type="scientific">Halorientalis brevis</name>
    <dbReference type="NCBI Taxonomy" id="1126241"/>
    <lineage>
        <taxon>Archaea</taxon>
        <taxon>Methanobacteriati</taxon>
        <taxon>Methanobacteriota</taxon>
        <taxon>Stenosarchaea group</taxon>
        <taxon>Halobacteria</taxon>
        <taxon>Halobacteriales</taxon>
        <taxon>Haloarculaceae</taxon>
        <taxon>Halorientalis</taxon>
    </lineage>
</organism>
<dbReference type="Pfam" id="PF24018">
    <property type="entry name" value="DUF7331"/>
    <property type="match status" value="1"/>
</dbReference>
<dbReference type="InterPro" id="IPR055755">
    <property type="entry name" value="DUF7331"/>
</dbReference>
<evidence type="ECO:0000313" key="1">
    <source>
        <dbReference type="EMBL" id="MFD1585751.1"/>
    </source>
</evidence>
<dbReference type="EMBL" id="JBHUDJ010000001">
    <property type="protein sequence ID" value="MFD1585751.1"/>
    <property type="molecule type" value="Genomic_DNA"/>
</dbReference>
<keyword evidence="2" id="KW-1185">Reference proteome</keyword>
<dbReference type="RefSeq" id="WP_247377189.1">
    <property type="nucleotide sequence ID" value="NZ_JALLGV010000003.1"/>
</dbReference>
<name>A0ABD6C7T4_9EURY</name>
<reference evidence="1 2" key="1">
    <citation type="journal article" date="2019" name="Int. J. Syst. Evol. Microbiol.">
        <title>The Global Catalogue of Microorganisms (GCM) 10K type strain sequencing project: providing services to taxonomists for standard genome sequencing and annotation.</title>
        <authorList>
            <consortium name="The Broad Institute Genomics Platform"/>
            <consortium name="The Broad Institute Genome Sequencing Center for Infectious Disease"/>
            <person name="Wu L."/>
            <person name="Ma J."/>
        </authorList>
    </citation>
    <scope>NUCLEOTIDE SEQUENCE [LARGE SCALE GENOMIC DNA]</scope>
    <source>
        <strain evidence="1 2">CGMCC 1.12125</strain>
    </source>
</reference>
<protein>
    <recommendedName>
        <fullName evidence="3">Halobacterial output domain-containing protein</fullName>
    </recommendedName>
</protein>
<gene>
    <name evidence="1" type="ORF">ACFR9U_02050</name>
</gene>
<sequence length="56" mass="6319">MSVEPMDDTNPQTAGVAEQDDRFAELETGDGVIIYDRQNHRAWVQADDAVIVTDRR</sequence>
<dbReference type="Proteomes" id="UP001597119">
    <property type="component" value="Unassembled WGS sequence"/>
</dbReference>
<evidence type="ECO:0008006" key="3">
    <source>
        <dbReference type="Google" id="ProtNLM"/>
    </source>
</evidence>
<proteinExistence type="predicted"/>
<comment type="caution">
    <text evidence="1">The sequence shown here is derived from an EMBL/GenBank/DDBJ whole genome shotgun (WGS) entry which is preliminary data.</text>
</comment>
<evidence type="ECO:0000313" key="2">
    <source>
        <dbReference type="Proteomes" id="UP001597119"/>
    </source>
</evidence>
<dbReference type="AlphaFoldDB" id="A0ABD6C7T4"/>